<dbReference type="STRING" id="133383.A0A1R0GSS1"/>
<feature type="chain" id="PRO_5012864691" description="PA14 domain-containing protein" evidence="1">
    <location>
        <begin position="26"/>
        <end position="608"/>
    </location>
</feature>
<feature type="signal peptide" evidence="1">
    <location>
        <begin position="1"/>
        <end position="25"/>
    </location>
</feature>
<evidence type="ECO:0000256" key="1">
    <source>
        <dbReference type="SAM" id="SignalP"/>
    </source>
</evidence>
<dbReference type="Proteomes" id="UP000187455">
    <property type="component" value="Unassembled WGS sequence"/>
</dbReference>
<evidence type="ECO:0008006" key="4">
    <source>
        <dbReference type="Google" id="ProtNLM"/>
    </source>
</evidence>
<dbReference type="EMBL" id="LSSL01004011">
    <property type="protein sequence ID" value="OLY79888.1"/>
    <property type="molecule type" value="Genomic_DNA"/>
</dbReference>
<keyword evidence="1" id="KW-0732">Signal</keyword>
<name>A0A1R0GSS1_9FUNG</name>
<evidence type="ECO:0000313" key="3">
    <source>
        <dbReference type="Proteomes" id="UP000187455"/>
    </source>
</evidence>
<accession>A0A1R0GSS1</accession>
<organism evidence="2 3">
    <name type="scientific">Smittium mucronatum</name>
    <dbReference type="NCBI Taxonomy" id="133383"/>
    <lineage>
        <taxon>Eukaryota</taxon>
        <taxon>Fungi</taxon>
        <taxon>Fungi incertae sedis</taxon>
        <taxon>Zoopagomycota</taxon>
        <taxon>Kickxellomycotina</taxon>
        <taxon>Harpellomycetes</taxon>
        <taxon>Harpellales</taxon>
        <taxon>Legeriomycetaceae</taxon>
        <taxon>Smittium</taxon>
    </lineage>
</organism>
<sequence length="608" mass="67582">MKFMKNFFNLGTVVFLVIQALTTEGNNQDAKTADNPVNSFHGDLDGSLLENQARKRQSYGVCDFSLGNKTIEIPFENPSDFFNNTDAPLVIPCNGNSFRIQYEADKINSHYFWIVESNDPLRENGVQFVLDITNNCVKSGYYEQSADFESLYSDRTGYYNIEILSNSDGLRIFKDGSLVASFSSADLGHEKYFTSGPKYLYLGGKAKGQILSNIIVSCTNGDSTCLLTSSSYEKITPTIDITSEETSTESNTMETMDCAFPKTQKIINKAFKNSYEFYSNIDSPIVIPCNGYSFSVEYLADQINNHYLWITDSKGPLLDRGFKFEMDIDEGVPSIFFGLKLGLESIAFGQDENYKIKITSDESGILIYINNYNVANIAASSKDYKKYFSNGPKNLYLGGSKVGQVISNIIITCSDYDSSCPSPSPSYTLGYSIYTTTGSVNPIETTTTETISEDSSDESCVGFKTSYVKYVYSPKGKINYDDPILIPCCKSNFVLTFDATTQSDVSVAFTTSEGIYSPLGIIEAISGVVSGRSSIRRGSYNLDNVSLSKRQNLYIQGLVQIYYQNSVMTTYVNFTKAASYKVSNYDFNQLYIAPLIYNSTILYAITCL</sequence>
<proteinExistence type="predicted"/>
<evidence type="ECO:0000313" key="2">
    <source>
        <dbReference type="EMBL" id="OLY79888.1"/>
    </source>
</evidence>
<reference evidence="2 3" key="1">
    <citation type="journal article" date="2016" name="Mol. Biol. Evol.">
        <title>Genome-Wide Survey of Gut Fungi (Harpellales) Reveals the First Horizontally Transferred Ubiquitin Gene from a Mosquito Host.</title>
        <authorList>
            <person name="Wang Y."/>
            <person name="White M.M."/>
            <person name="Kvist S."/>
            <person name="Moncalvo J.M."/>
        </authorList>
    </citation>
    <scope>NUCLEOTIDE SEQUENCE [LARGE SCALE GENOMIC DNA]</scope>
    <source>
        <strain evidence="2 3">ALG-7-W6</strain>
    </source>
</reference>
<protein>
    <recommendedName>
        <fullName evidence="4">PA14 domain-containing protein</fullName>
    </recommendedName>
</protein>
<gene>
    <name evidence="2" type="ORF">AYI68_g6031</name>
</gene>
<keyword evidence="3" id="KW-1185">Reference proteome</keyword>
<comment type="caution">
    <text evidence="2">The sequence shown here is derived from an EMBL/GenBank/DDBJ whole genome shotgun (WGS) entry which is preliminary data.</text>
</comment>
<dbReference type="AlphaFoldDB" id="A0A1R0GSS1"/>
<dbReference type="OrthoDB" id="10438642at2759"/>